<accession>A0A507D3X0</accession>
<evidence type="ECO:0000256" key="5">
    <source>
        <dbReference type="SAM" id="MobiDB-lite"/>
    </source>
</evidence>
<reference evidence="10 11" key="1">
    <citation type="journal article" date="2019" name="Sci. Rep.">
        <title>Comparative genomics of chytrid fungi reveal insights into the obligate biotrophic and pathogenic lifestyle of Synchytrium endobioticum.</title>
        <authorList>
            <person name="van de Vossenberg B.T.L.H."/>
            <person name="Warris S."/>
            <person name="Nguyen H.D.T."/>
            <person name="van Gent-Pelzer M.P.E."/>
            <person name="Joly D.L."/>
            <person name="van de Geest H.C."/>
            <person name="Bonants P.J.M."/>
            <person name="Smith D.S."/>
            <person name="Levesque C.A."/>
            <person name="van der Lee T.A.J."/>
        </authorList>
    </citation>
    <scope>NUCLEOTIDE SEQUENCE [LARGE SCALE GENOMIC DNA]</scope>
    <source>
        <strain evidence="8 11">LEV6574</strain>
        <strain evidence="9 10">MB42</strain>
    </source>
</reference>
<evidence type="ECO:0000256" key="4">
    <source>
        <dbReference type="ARBA" id="ARBA00023136"/>
    </source>
</evidence>
<dbReference type="GO" id="GO:0034993">
    <property type="term" value="C:meiotic nuclear membrane microtubule tethering complex"/>
    <property type="evidence" value="ECO:0007669"/>
    <property type="project" value="TreeGrafter"/>
</dbReference>
<gene>
    <name evidence="8" type="ORF">SeLEV6574_g03540</name>
    <name evidence="9" type="ORF">SeMB42_g01960</name>
</gene>
<evidence type="ECO:0000256" key="2">
    <source>
        <dbReference type="ARBA" id="ARBA00022692"/>
    </source>
</evidence>
<dbReference type="InterPro" id="IPR045119">
    <property type="entry name" value="SUN1-5"/>
</dbReference>
<dbReference type="EMBL" id="QEAM01000121">
    <property type="protein sequence ID" value="TPX45930.1"/>
    <property type="molecule type" value="Genomic_DNA"/>
</dbReference>
<name>A0A507D3X0_9FUNG</name>
<dbReference type="AlphaFoldDB" id="A0A507D3X0"/>
<evidence type="ECO:0000256" key="3">
    <source>
        <dbReference type="ARBA" id="ARBA00022989"/>
    </source>
</evidence>
<evidence type="ECO:0000256" key="1">
    <source>
        <dbReference type="ARBA" id="ARBA00004370"/>
    </source>
</evidence>
<keyword evidence="3 6" id="KW-1133">Transmembrane helix</keyword>
<feature type="compositionally biased region" description="Basic and acidic residues" evidence="5">
    <location>
        <begin position="1"/>
        <end position="21"/>
    </location>
</feature>
<dbReference type="Gene3D" id="2.60.120.260">
    <property type="entry name" value="Galactose-binding domain-like"/>
    <property type="match status" value="1"/>
</dbReference>
<dbReference type="PANTHER" id="PTHR12911">
    <property type="entry name" value="SAD1/UNC-84-LIKE PROTEIN-RELATED"/>
    <property type="match status" value="1"/>
</dbReference>
<keyword evidence="10" id="KW-1185">Reference proteome</keyword>
<evidence type="ECO:0000313" key="10">
    <source>
        <dbReference type="Proteomes" id="UP000317494"/>
    </source>
</evidence>
<keyword evidence="2 6" id="KW-0812">Transmembrane</keyword>
<dbReference type="Proteomes" id="UP000320475">
    <property type="component" value="Unassembled WGS sequence"/>
</dbReference>
<dbReference type="PROSITE" id="PS51469">
    <property type="entry name" value="SUN"/>
    <property type="match status" value="1"/>
</dbReference>
<proteinExistence type="predicted"/>
<organism evidence="8 11">
    <name type="scientific">Synchytrium endobioticum</name>
    <dbReference type="NCBI Taxonomy" id="286115"/>
    <lineage>
        <taxon>Eukaryota</taxon>
        <taxon>Fungi</taxon>
        <taxon>Fungi incertae sedis</taxon>
        <taxon>Chytridiomycota</taxon>
        <taxon>Chytridiomycota incertae sedis</taxon>
        <taxon>Chytridiomycetes</taxon>
        <taxon>Synchytriales</taxon>
        <taxon>Synchytriaceae</taxon>
        <taxon>Synchytrium</taxon>
    </lineage>
</organism>
<dbReference type="EMBL" id="QEAN01000056">
    <property type="protein sequence ID" value="TPX51314.1"/>
    <property type="molecule type" value="Genomic_DNA"/>
</dbReference>
<feature type="domain" description="SUN" evidence="7">
    <location>
        <begin position="739"/>
        <end position="940"/>
    </location>
</feature>
<dbReference type="OrthoDB" id="342281at2759"/>
<evidence type="ECO:0000313" key="8">
    <source>
        <dbReference type="EMBL" id="TPX45930.1"/>
    </source>
</evidence>
<evidence type="ECO:0000313" key="9">
    <source>
        <dbReference type="EMBL" id="TPX51314.1"/>
    </source>
</evidence>
<dbReference type="Proteomes" id="UP000317494">
    <property type="component" value="Unassembled WGS sequence"/>
</dbReference>
<evidence type="ECO:0000313" key="11">
    <source>
        <dbReference type="Proteomes" id="UP000320475"/>
    </source>
</evidence>
<feature type="region of interest" description="Disordered" evidence="5">
    <location>
        <begin position="1"/>
        <end position="109"/>
    </location>
</feature>
<evidence type="ECO:0000256" key="6">
    <source>
        <dbReference type="SAM" id="Phobius"/>
    </source>
</evidence>
<comment type="caution">
    <text evidence="8">The sequence shown here is derived from an EMBL/GenBank/DDBJ whole genome shotgun (WGS) entry which is preliminary data.</text>
</comment>
<keyword evidence="4 6" id="KW-0472">Membrane</keyword>
<dbReference type="PANTHER" id="PTHR12911:SF8">
    <property type="entry name" value="KLAROID PROTEIN-RELATED"/>
    <property type="match status" value="1"/>
</dbReference>
<comment type="subcellular location">
    <subcellularLocation>
        <location evidence="1">Membrane</location>
    </subcellularLocation>
</comment>
<protein>
    <recommendedName>
        <fullName evidence="7">SUN domain-containing protein</fullName>
    </recommendedName>
</protein>
<sequence>MADEDRHEDRLRRSARKHAEVDYSAVNRGLVTVRRDETPSKPKHQNRRKTSSESGTNLAAHNDVPDMLFTPTAAVDKRRSSRLRGTAMSDDFETLPPPPGARSTDERGPTLDFAAHNNIENVQGQIEEEDGEGHGDVENETVQHPASLYRRATDLIMSPLRFFSGVGSNNANVGDESMMGLVDTQDYEDIGASSKASAASLTQIVHDVRVDTAVTPPAPNNRLSSWFGRGMSSTSKPLKRSLDPFLDYSDDIDTDKIWKDIQNGQSCAATPPDPNLHARSCTSSSKSEKRVRFVGSDDNQHFEDTRNFSYEEEDSNEFQHSVYVGQADKLGALNDANEADVHDEQEHEQVDHSAQKKRMTAFPSETPTWEEWFYDQRLIQLLVPLVTYLYHLFILTITIPWMILDWFLIKPLAYFAQPALNYALRNPWYACLGTLLVLSSIGFSRYGESATHLNRAMLLDYKVAAALDKRLTAVEKALEKNRKVESILSDVRSRVDSVDGRVEGLAARVEKNMESVMTKSEWDVMASQYKDNINKMEDLAKTVDRNRAASQGVEAAIQSLSERVASVESSIPVPDQLKREVLASINEYLPSIMAVKINPTTGQIEIAPAFWQALEAKLAFSPPENQVKEAVLTTPTLEDFLRANRAELESLITARVDEKLPGAIVTKAEVLRMIERELANVRVNATTGCVDAGSNSGSSTDQPEEDQVPKVVSSIVSRMLSQHDADIIGRPDYALLSSGGRVITDLSTEEYALPPRSAPTWVLSKVLGIRNYVGKPRRFALTPELHAGDCFAFQGNTGTLGVQLARDIYPTSFSIDHLHPELAFGPGASDLKSAPKTVELYAIFAPTALFTPSTSNLARAASIDIHSISRTQQPNALLLAQGVFSPQKPSPQTFTIPGDVLEGLKHTELKVRNVLLRVVDNWGNLEWTCLYRLRVHGIEE</sequence>
<evidence type="ECO:0000259" key="7">
    <source>
        <dbReference type="PROSITE" id="PS51469"/>
    </source>
</evidence>
<dbReference type="Pfam" id="PF07738">
    <property type="entry name" value="Sad1_UNC"/>
    <property type="match status" value="2"/>
</dbReference>
<dbReference type="InterPro" id="IPR012919">
    <property type="entry name" value="SUN_dom"/>
</dbReference>
<feature type="transmembrane region" description="Helical" evidence="6">
    <location>
        <begin position="388"/>
        <end position="408"/>
    </location>
</feature>
<dbReference type="GO" id="GO:0043495">
    <property type="term" value="F:protein-membrane adaptor activity"/>
    <property type="evidence" value="ECO:0007669"/>
    <property type="project" value="TreeGrafter"/>
</dbReference>
<dbReference type="VEuPathDB" id="FungiDB:SeMB42_g01960"/>
<dbReference type="STRING" id="286115.A0A507D3X0"/>